<dbReference type="InterPro" id="IPR039374">
    <property type="entry name" value="SIP_fam"/>
</dbReference>
<dbReference type="InterPro" id="IPR039261">
    <property type="entry name" value="FNR_nucleotide-bd"/>
</dbReference>
<dbReference type="AlphaFoldDB" id="A0A2A3YEL8"/>
<dbReference type="InterPro" id="IPR017927">
    <property type="entry name" value="FAD-bd_FR_type"/>
</dbReference>
<sequence>MTTDSSNPTRTSSPRRGVDGALIRMWGGKNLRLRVIDREEVAENFVRLKVDLDGLLARDAVYPTYWLRLWFTTPAGKGHQRGYTLVDPDPAEGTAWIEFYLHPGIASDWARGATAGDEIDATVLNGRNPVAETPTHLVMVGDGASYPAIADTLRRLPEVPATVLLERGYADDEQVLTLPAREGLSMRWIDRDGSLVHTALATAGAAPTGSTFFVALEGAPTRALTSGLRRQLAVPKERIHSLAYWKKS</sequence>
<evidence type="ECO:0000313" key="2">
    <source>
        <dbReference type="EMBL" id="PCC37776.1"/>
    </source>
</evidence>
<evidence type="ECO:0000259" key="1">
    <source>
        <dbReference type="PROSITE" id="PS51384"/>
    </source>
</evidence>
<gene>
    <name evidence="2" type="ORF">CIK66_17650</name>
</gene>
<name>A0A2A3YEL8_9MICO</name>
<dbReference type="EMBL" id="NRGR01000040">
    <property type="protein sequence ID" value="PCC37776.1"/>
    <property type="molecule type" value="Genomic_DNA"/>
</dbReference>
<dbReference type="PROSITE" id="PS51384">
    <property type="entry name" value="FAD_FR"/>
    <property type="match status" value="1"/>
</dbReference>
<protein>
    <recommendedName>
        <fullName evidence="1">FAD-binding FR-type domain-containing protein</fullName>
    </recommendedName>
</protein>
<dbReference type="RefSeq" id="WP_096197901.1">
    <property type="nucleotide sequence ID" value="NZ_JBQQIH010000034.1"/>
</dbReference>
<dbReference type="Gene3D" id="3.40.50.80">
    <property type="entry name" value="Nucleotide-binding domain of ferredoxin-NADP reductase (FNR) module"/>
    <property type="match status" value="1"/>
</dbReference>
<dbReference type="InterPro" id="IPR017938">
    <property type="entry name" value="Riboflavin_synthase-like_b-brl"/>
</dbReference>
<dbReference type="PANTHER" id="PTHR30157:SF0">
    <property type="entry name" value="NADPH-DEPENDENT FERRIC-CHELATE REDUCTASE"/>
    <property type="match status" value="1"/>
</dbReference>
<comment type="caution">
    <text evidence="2">The sequence shown here is derived from an EMBL/GenBank/DDBJ whole genome shotgun (WGS) entry which is preliminary data.</text>
</comment>
<dbReference type="Pfam" id="PF04954">
    <property type="entry name" value="SIP"/>
    <property type="match status" value="1"/>
</dbReference>
<dbReference type="CDD" id="cd06193">
    <property type="entry name" value="siderophore_interacting"/>
    <property type="match status" value="1"/>
</dbReference>
<dbReference type="InterPro" id="IPR007037">
    <property type="entry name" value="SIP_rossman_dom"/>
</dbReference>
<dbReference type="SUPFAM" id="SSF63380">
    <property type="entry name" value="Riboflavin synthase domain-like"/>
    <property type="match status" value="1"/>
</dbReference>
<dbReference type="GO" id="GO:0016491">
    <property type="term" value="F:oxidoreductase activity"/>
    <property type="evidence" value="ECO:0007669"/>
    <property type="project" value="InterPro"/>
</dbReference>
<feature type="domain" description="FAD-binding FR-type" evidence="1">
    <location>
        <begin position="28"/>
        <end position="134"/>
    </location>
</feature>
<dbReference type="PANTHER" id="PTHR30157">
    <property type="entry name" value="FERRIC REDUCTASE, NADPH-DEPENDENT"/>
    <property type="match status" value="1"/>
</dbReference>
<organism evidence="2 3">
    <name type="scientific">Brachybacterium alimentarium</name>
    <dbReference type="NCBI Taxonomy" id="47845"/>
    <lineage>
        <taxon>Bacteria</taxon>
        <taxon>Bacillati</taxon>
        <taxon>Actinomycetota</taxon>
        <taxon>Actinomycetes</taxon>
        <taxon>Micrococcales</taxon>
        <taxon>Dermabacteraceae</taxon>
        <taxon>Brachybacterium</taxon>
    </lineage>
</organism>
<evidence type="ECO:0000313" key="3">
    <source>
        <dbReference type="Proteomes" id="UP000218598"/>
    </source>
</evidence>
<dbReference type="Proteomes" id="UP000218598">
    <property type="component" value="Unassembled WGS sequence"/>
</dbReference>
<dbReference type="Pfam" id="PF08021">
    <property type="entry name" value="FAD_binding_9"/>
    <property type="match status" value="1"/>
</dbReference>
<dbReference type="Gene3D" id="2.40.30.10">
    <property type="entry name" value="Translation factors"/>
    <property type="match status" value="1"/>
</dbReference>
<keyword evidence="3" id="KW-1185">Reference proteome</keyword>
<accession>A0A2A3YEL8</accession>
<reference evidence="2 3" key="1">
    <citation type="journal article" date="2017" name="Elife">
        <title>Extensive horizontal gene transfer in cheese-associated bacteria.</title>
        <authorList>
            <person name="Bonham K.S."/>
            <person name="Wolfe B.E."/>
            <person name="Dutton R.J."/>
        </authorList>
    </citation>
    <scope>NUCLEOTIDE SEQUENCE [LARGE SCALE GENOMIC DNA]</scope>
    <source>
        <strain evidence="2 3">341_9</strain>
    </source>
</reference>
<proteinExistence type="predicted"/>
<dbReference type="OrthoDB" id="9814826at2"/>
<dbReference type="InterPro" id="IPR013113">
    <property type="entry name" value="SIP_FAD-bd"/>
</dbReference>